<comment type="caution">
    <text evidence="4">The sequence shown here is derived from an EMBL/GenBank/DDBJ whole genome shotgun (WGS) entry which is preliminary data.</text>
</comment>
<keyword evidence="2" id="KW-0472">Membrane</keyword>
<dbReference type="AlphaFoldDB" id="A0A7C3WIQ1"/>
<proteinExistence type="predicted"/>
<evidence type="ECO:0000313" key="4">
    <source>
        <dbReference type="EMBL" id="HGB14291.1"/>
    </source>
</evidence>
<evidence type="ECO:0000256" key="2">
    <source>
        <dbReference type="SAM" id="Phobius"/>
    </source>
</evidence>
<feature type="transmembrane region" description="Helical" evidence="2">
    <location>
        <begin position="61"/>
        <end position="79"/>
    </location>
</feature>
<dbReference type="Pfam" id="PF14358">
    <property type="entry name" value="DUF4405"/>
    <property type="match status" value="1"/>
</dbReference>
<keyword evidence="2" id="KW-1133">Transmembrane helix</keyword>
<accession>A0A7C3WIQ1</accession>
<evidence type="ECO:0000259" key="3">
    <source>
        <dbReference type="Pfam" id="PF14358"/>
    </source>
</evidence>
<feature type="transmembrane region" description="Helical" evidence="2">
    <location>
        <begin position="100"/>
        <end position="119"/>
    </location>
</feature>
<sequence>MDKTKWNFVIECLMFLLLSALVGLGLLMRYVLIPGRERWAKYGRNVELTLCGWDRHDWGALHFYLALILLGLLVLHIYLHWQMIVAMFRRLVAAPRTRTIMLWIFVLLCLLLIFFPFLVSPKVEEVGRGPGQGQGRRYSLVPEKRLIPSGEGQGRSLEGFPLKNGNRS</sequence>
<feature type="transmembrane region" description="Helical" evidence="2">
    <location>
        <begin position="12"/>
        <end position="32"/>
    </location>
</feature>
<feature type="region of interest" description="Disordered" evidence="1">
    <location>
        <begin position="126"/>
        <end position="168"/>
    </location>
</feature>
<keyword evidence="2" id="KW-0812">Transmembrane</keyword>
<reference evidence="4" key="1">
    <citation type="journal article" date="2020" name="mSystems">
        <title>Genome- and Community-Level Interaction Insights into Carbon Utilization and Element Cycling Functions of Hydrothermarchaeota in Hydrothermal Sediment.</title>
        <authorList>
            <person name="Zhou Z."/>
            <person name="Liu Y."/>
            <person name="Xu W."/>
            <person name="Pan J."/>
            <person name="Luo Z.H."/>
            <person name="Li M."/>
        </authorList>
    </citation>
    <scope>NUCLEOTIDE SEQUENCE [LARGE SCALE GENOMIC DNA]</scope>
    <source>
        <strain evidence="4">SpSt-776</strain>
    </source>
</reference>
<name>A0A7C3WIQ1_9BACT</name>
<dbReference type="EMBL" id="DTHB01000027">
    <property type="protein sequence ID" value="HGB14291.1"/>
    <property type="molecule type" value="Genomic_DNA"/>
</dbReference>
<organism evidence="4">
    <name type="scientific">Desulfobacca acetoxidans</name>
    <dbReference type="NCBI Taxonomy" id="60893"/>
    <lineage>
        <taxon>Bacteria</taxon>
        <taxon>Pseudomonadati</taxon>
        <taxon>Thermodesulfobacteriota</taxon>
        <taxon>Desulfobaccia</taxon>
        <taxon>Desulfobaccales</taxon>
        <taxon>Desulfobaccaceae</taxon>
        <taxon>Desulfobacca</taxon>
    </lineage>
</organism>
<feature type="domain" description="Flavinylation-associated cytochrome" evidence="3">
    <location>
        <begin position="10"/>
        <end position="81"/>
    </location>
</feature>
<dbReference type="InterPro" id="IPR025517">
    <property type="entry name" value="DUF4405"/>
</dbReference>
<gene>
    <name evidence="4" type="ORF">ENV62_03505</name>
</gene>
<protein>
    <submittedName>
        <fullName evidence="4">DUF4405 domain-containing protein</fullName>
    </submittedName>
</protein>
<evidence type="ECO:0000256" key="1">
    <source>
        <dbReference type="SAM" id="MobiDB-lite"/>
    </source>
</evidence>